<dbReference type="RefSeq" id="WP_110821102.1">
    <property type="nucleotide sequence ID" value="NZ_PRLG01000020.1"/>
</dbReference>
<dbReference type="AlphaFoldDB" id="A0A2W0CY17"/>
<dbReference type="EC" id="1.4.3.-" evidence="2"/>
<dbReference type="EMBL" id="PRLG01000020">
    <property type="protein sequence ID" value="PYY28541.1"/>
    <property type="molecule type" value="Genomic_DNA"/>
</dbReference>
<dbReference type="InterPro" id="IPR006076">
    <property type="entry name" value="FAD-dep_OxRdtase"/>
</dbReference>
<dbReference type="GO" id="GO:0016491">
    <property type="term" value="F:oxidoreductase activity"/>
    <property type="evidence" value="ECO:0007669"/>
    <property type="project" value="UniProtKB-KW"/>
</dbReference>
<dbReference type="GO" id="GO:0005737">
    <property type="term" value="C:cytoplasm"/>
    <property type="evidence" value="ECO:0007669"/>
    <property type="project" value="TreeGrafter"/>
</dbReference>
<reference evidence="2 3" key="1">
    <citation type="submission" date="2018-01" db="EMBL/GenBank/DDBJ databases">
        <title>Genome sequence of the PGP bacterium Paenibacillus illinoisensis E3.</title>
        <authorList>
            <person name="Rolli E."/>
            <person name="Marasco R."/>
            <person name="Bessem C."/>
            <person name="Michoud G."/>
            <person name="Gaiarsa S."/>
            <person name="Borin S."/>
            <person name="Daffonchio D."/>
        </authorList>
    </citation>
    <scope>NUCLEOTIDE SEQUENCE [LARGE SCALE GENOMIC DNA]</scope>
    <source>
        <strain evidence="2 3">E3</strain>
    </source>
</reference>
<dbReference type="OrthoDB" id="571248at2"/>
<dbReference type="Gene3D" id="3.30.9.10">
    <property type="entry name" value="D-Amino Acid Oxidase, subunit A, domain 2"/>
    <property type="match status" value="1"/>
</dbReference>
<name>A0A2W0CY17_9BACL</name>
<dbReference type="Proteomes" id="UP000247459">
    <property type="component" value="Unassembled WGS sequence"/>
</dbReference>
<evidence type="ECO:0000259" key="1">
    <source>
        <dbReference type="Pfam" id="PF01266"/>
    </source>
</evidence>
<dbReference type="Pfam" id="PF01266">
    <property type="entry name" value="DAO"/>
    <property type="match status" value="1"/>
</dbReference>
<feature type="domain" description="FAD dependent oxidoreductase" evidence="1">
    <location>
        <begin position="30"/>
        <end position="382"/>
    </location>
</feature>
<dbReference type="Gene3D" id="3.50.50.60">
    <property type="entry name" value="FAD/NAD(P)-binding domain"/>
    <property type="match status" value="1"/>
</dbReference>
<gene>
    <name evidence="2" type="ORF">PIL02S_03717</name>
</gene>
<keyword evidence="2" id="KW-0560">Oxidoreductase</keyword>
<accession>A0A2W0CY17</accession>
<dbReference type="InterPro" id="IPR036188">
    <property type="entry name" value="FAD/NAD-bd_sf"/>
</dbReference>
<sequence length="406" mass="45632">MELINGNTFWPTTFTSPYSYPVLEDEISCDCLIIGGGMGGALSAKLLTERGLHTVVIDKREIGHGSSMANTGLLQYSNDKTLTSCIHTFGEQRGVRFYELCRTAMKQLEETASSLDLDPWYIPRNSLYCASLEEDVALLEEEYHTLKTHGFDVELWNREKISASFPFSKPMALYTQGDAEVNPYRLVHGLLLSASKEGAQVYERTEMIHCEYGEEGVLCYTPNGTIRAKQVIFSTGYETQEIKNDRGAYLKSTYAIATKPLEDLSSWYNRSLIWETARPYLYMRTTPDGRIIAGGLDEEIPREDQRAIRAEHRGEDLLKKVANYFPLPDLEIDYAWEAVFGSTHDGLPLIGPHPEYPNCYFIEGYGGNGTVYSMIAASILADVITGIHNEDMELFSLTRTTKPSPV</sequence>
<dbReference type="PANTHER" id="PTHR13847:SF201">
    <property type="entry name" value="PUTATIBE OXIDOREDUCTASE"/>
    <property type="match status" value="1"/>
</dbReference>
<evidence type="ECO:0000313" key="2">
    <source>
        <dbReference type="EMBL" id="PYY28541.1"/>
    </source>
</evidence>
<comment type="caution">
    <text evidence="2">The sequence shown here is derived from an EMBL/GenBank/DDBJ whole genome shotgun (WGS) entry which is preliminary data.</text>
</comment>
<dbReference type="PANTHER" id="PTHR13847">
    <property type="entry name" value="SARCOSINE DEHYDROGENASE-RELATED"/>
    <property type="match status" value="1"/>
</dbReference>
<organism evidence="2 3">
    <name type="scientific">Paenibacillus illinoisensis</name>
    <dbReference type="NCBI Taxonomy" id="59845"/>
    <lineage>
        <taxon>Bacteria</taxon>
        <taxon>Bacillati</taxon>
        <taxon>Bacillota</taxon>
        <taxon>Bacilli</taxon>
        <taxon>Bacillales</taxon>
        <taxon>Paenibacillaceae</taxon>
        <taxon>Paenibacillus</taxon>
    </lineage>
</organism>
<proteinExistence type="predicted"/>
<protein>
    <submittedName>
        <fullName evidence="2">Glycine-d-amino acid oxidase</fullName>
        <ecNumber evidence="2">1.4.3.-</ecNumber>
    </submittedName>
</protein>
<evidence type="ECO:0000313" key="3">
    <source>
        <dbReference type="Proteomes" id="UP000247459"/>
    </source>
</evidence>
<dbReference type="SUPFAM" id="SSF51905">
    <property type="entry name" value="FAD/NAD(P)-binding domain"/>
    <property type="match status" value="1"/>
</dbReference>